<protein>
    <submittedName>
        <fullName evidence="2">Transglutaminase-like putative cysteine protease</fullName>
    </submittedName>
</protein>
<feature type="domain" description="Transglutaminase-like" evidence="1">
    <location>
        <begin position="170"/>
        <end position="240"/>
    </location>
</feature>
<name>A0ABU1UTV5_9GAMM</name>
<evidence type="ECO:0000313" key="2">
    <source>
        <dbReference type="EMBL" id="MDR7088623.1"/>
    </source>
</evidence>
<gene>
    <name evidence="2" type="ORF">J2X05_000626</name>
</gene>
<dbReference type="RefSeq" id="WP_310068494.1">
    <property type="nucleotide sequence ID" value="NZ_JAVDVX010000001.1"/>
</dbReference>
<dbReference type="PANTHER" id="PTHR38339">
    <property type="entry name" value="TRANSGLUTAMINASE DOMAIN PROTEIN"/>
    <property type="match status" value="1"/>
</dbReference>
<proteinExistence type="predicted"/>
<accession>A0ABU1UTV5</accession>
<organism evidence="2 3">
    <name type="scientific">Cellvibrio fibrivorans</name>
    <dbReference type="NCBI Taxonomy" id="126350"/>
    <lineage>
        <taxon>Bacteria</taxon>
        <taxon>Pseudomonadati</taxon>
        <taxon>Pseudomonadota</taxon>
        <taxon>Gammaproteobacteria</taxon>
        <taxon>Cellvibrionales</taxon>
        <taxon>Cellvibrionaceae</taxon>
        <taxon>Cellvibrio</taxon>
    </lineage>
</organism>
<dbReference type="Proteomes" id="UP001253595">
    <property type="component" value="Unassembled WGS sequence"/>
</dbReference>
<dbReference type="SUPFAM" id="SSF54001">
    <property type="entry name" value="Cysteine proteinases"/>
    <property type="match status" value="1"/>
</dbReference>
<dbReference type="PANTHER" id="PTHR38339:SF1">
    <property type="entry name" value="TRANSGLUTAMINASE-LIKE DOMAIN-CONTAINING PROTEIN"/>
    <property type="match status" value="1"/>
</dbReference>
<dbReference type="InterPro" id="IPR038765">
    <property type="entry name" value="Papain-like_cys_pep_sf"/>
</dbReference>
<keyword evidence="3" id="KW-1185">Reference proteome</keyword>
<comment type="caution">
    <text evidence="2">The sequence shown here is derived from an EMBL/GenBank/DDBJ whole genome shotgun (WGS) entry which is preliminary data.</text>
</comment>
<dbReference type="SMART" id="SM00460">
    <property type="entry name" value="TGc"/>
    <property type="match status" value="1"/>
</dbReference>
<dbReference type="Pfam" id="PF01841">
    <property type="entry name" value="Transglut_core"/>
    <property type="match status" value="1"/>
</dbReference>
<evidence type="ECO:0000259" key="1">
    <source>
        <dbReference type="SMART" id="SM00460"/>
    </source>
</evidence>
<evidence type="ECO:0000313" key="3">
    <source>
        <dbReference type="Proteomes" id="UP001253595"/>
    </source>
</evidence>
<dbReference type="InterPro" id="IPR002931">
    <property type="entry name" value="Transglutaminase-like"/>
</dbReference>
<sequence>MNRSRRFQTTYDVKVPDFSKSAKEINVWIPFPRPTIDQEIHAIDIQSNIDYKIEYESTYGNAVLCATLDTSKTSLIDLIIITTATRHERTTDFQHLAEVPNSSWQLHHQPQLLPNRLIQFTADILGIARNIKEQHVTAIDIAKAAYDHVLEHMQYDKSGDGWGSGDADFACSIGKGNCTDFHSLFLAIIRACGVPGQFEIGMAFPTGMSGGDITAFKCGYHCWTSFYAHGIGWVPVDCSEAAQKTDLRDYYFGAIDENRFLLSYGRDLLLPGRKIDDPVNFFTDPIIETESGRAVYYEKKLSFTDV</sequence>
<dbReference type="EMBL" id="JAVDVX010000001">
    <property type="protein sequence ID" value="MDR7088623.1"/>
    <property type="molecule type" value="Genomic_DNA"/>
</dbReference>
<dbReference type="Gene3D" id="3.10.620.30">
    <property type="match status" value="1"/>
</dbReference>
<reference evidence="2 3" key="1">
    <citation type="submission" date="2023-07" db="EMBL/GenBank/DDBJ databases">
        <title>Sorghum-associated microbial communities from plants grown in Nebraska, USA.</title>
        <authorList>
            <person name="Schachtman D."/>
        </authorList>
    </citation>
    <scope>NUCLEOTIDE SEQUENCE [LARGE SCALE GENOMIC DNA]</scope>
    <source>
        <strain evidence="2 3">BE190</strain>
    </source>
</reference>